<dbReference type="InterPro" id="IPR002758">
    <property type="entry name" value="Cation_antiport_E"/>
</dbReference>
<dbReference type="EMBL" id="BAABHC010000004">
    <property type="protein sequence ID" value="GAA4427602.1"/>
    <property type="molecule type" value="Genomic_DNA"/>
</dbReference>
<accession>A0ABP8LFV7</accession>
<keyword evidence="5 7" id="KW-1133">Transmembrane helix</keyword>
<evidence type="ECO:0000256" key="3">
    <source>
        <dbReference type="ARBA" id="ARBA00022475"/>
    </source>
</evidence>
<gene>
    <name evidence="8" type="ORF">GCM10023188_10890</name>
</gene>
<evidence type="ECO:0000256" key="5">
    <source>
        <dbReference type="ARBA" id="ARBA00022989"/>
    </source>
</evidence>
<keyword evidence="4 7" id="KW-0812">Transmembrane</keyword>
<reference evidence="9" key="1">
    <citation type="journal article" date="2019" name="Int. J. Syst. Evol. Microbiol.">
        <title>The Global Catalogue of Microorganisms (GCM) 10K type strain sequencing project: providing services to taxonomists for standard genome sequencing and annotation.</title>
        <authorList>
            <consortium name="The Broad Institute Genomics Platform"/>
            <consortium name="The Broad Institute Genome Sequencing Center for Infectious Disease"/>
            <person name="Wu L."/>
            <person name="Ma J."/>
        </authorList>
    </citation>
    <scope>NUCLEOTIDE SEQUENCE [LARGE SCALE GENOMIC DNA]</scope>
    <source>
        <strain evidence="9">JCM 17926</strain>
    </source>
</reference>
<feature type="transmembrane region" description="Helical" evidence="7">
    <location>
        <begin position="30"/>
        <end position="51"/>
    </location>
</feature>
<organism evidence="8 9">
    <name type="scientific">Pontibacter saemangeumensis</name>
    <dbReference type="NCBI Taxonomy" id="1084525"/>
    <lineage>
        <taxon>Bacteria</taxon>
        <taxon>Pseudomonadati</taxon>
        <taxon>Bacteroidota</taxon>
        <taxon>Cytophagia</taxon>
        <taxon>Cytophagales</taxon>
        <taxon>Hymenobacteraceae</taxon>
        <taxon>Pontibacter</taxon>
    </lineage>
</organism>
<evidence type="ECO:0000256" key="7">
    <source>
        <dbReference type="SAM" id="Phobius"/>
    </source>
</evidence>
<keyword evidence="6 7" id="KW-0472">Membrane</keyword>
<dbReference type="Proteomes" id="UP001500552">
    <property type="component" value="Unassembled WGS sequence"/>
</dbReference>
<sequence>MRLFYIHSAIAFLGVFLTLREERLPLPYNAVSASVFFLLLFFVLWLSSWFYRRTYFHKLPKGIMFGLFFLKEMLVANVKVAFDILTPHYYMRPTVIAVPLRAKTNLEIMLLANMITLTPGTLSIDVSKNRKILYVHALYVKNNDVEKVKQHIKNGFERRLLELTG</sequence>
<evidence type="ECO:0000256" key="1">
    <source>
        <dbReference type="ARBA" id="ARBA00004651"/>
    </source>
</evidence>
<comment type="similarity">
    <text evidence="2">Belongs to the CPA3 antiporters (TC 2.A.63) subunit E family.</text>
</comment>
<evidence type="ECO:0000313" key="8">
    <source>
        <dbReference type="EMBL" id="GAA4427602.1"/>
    </source>
</evidence>
<protein>
    <submittedName>
        <fullName evidence="8">Na+/H+ antiporter subunit E</fullName>
    </submittedName>
</protein>
<evidence type="ECO:0000256" key="4">
    <source>
        <dbReference type="ARBA" id="ARBA00022692"/>
    </source>
</evidence>
<dbReference type="PANTHER" id="PTHR34584:SF1">
    <property type="entry name" value="NA(+)_H(+) ANTIPORTER SUBUNIT E1"/>
    <property type="match status" value="1"/>
</dbReference>
<dbReference type="RefSeq" id="WP_345157367.1">
    <property type="nucleotide sequence ID" value="NZ_BAABHC010000004.1"/>
</dbReference>
<evidence type="ECO:0000256" key="6">
    <source>
        <dbReference type="ARBA" id="ARBA00023136"/>
    </source>
</evidence>
<name>A0ABP8LFV7_9BACT</name>
<evidence type="ECO:0000313" key="9">
    <source>
        <dbReference type="Proteomes" id="UP001500552"/>
    </source>
</evidence>
<comment type="caution">
    <text evidence="8">The sequence shown here is derived from an EMBL/GenBank/DDBJ whole genome shotgun (WGS) entry which is preliminary data.</text>
</comment>
<dbReference type="PANTHER" id="PTHR34584">
    <property type="entry name" value="NA(+)/H(+) ANTIPORTER SUBUNIT E1"/>
    <property type="match status" value="1"/>
</dbReference>
<evidence type="ECO:0000256" key="2">
    <source>
        <dbReference type="ARBA" id="ARBA00006228"/>
    </source>
</evidence>
<keyword evidence="9" id="KW-1185">Reference proteome</keyword>
<comment type="subcellular location">
    <subcellularLocation>
        <location evidence="1">Cell membrane</location>
        <topology evidence="1">Multi-pass membrane protein</topology>
    </subcellularLocation>
</comment>
<keyword evidence="3" id="KW-1003">Cell membrane</keyword>
<dbReference type="Pfam" id="PF01899">
    <property type="entry name" value="MNHE"/>
    <property type="match status" value="1"/>
</dbReference>
<proteinExistence type="inferred from homology"/>